<dbReference type="Pfam" id="PF00672">
    <property type="entry name" value="HAMP"/>
    <property type="match status" value="1"/>
</dbReference>
<keyword evidence="16" id="KW-1185">Reference proteome</keyword>
<accession>A0A368VJK0</accession>
<dbReference type="GO" id="GO:0000155">
    <property type="term" value="F:phosphorelay sensor kinase activity"/>
    <property type="evidence" value="ECO:0007669"/>
    <property type="project" value="InterPro"/>
</dbReference>
<proteinExistence type="predicted"/>
<keyword evidence="11 12" id="KW-0472">Membrane</keyword>
<evidence type="ECO:0000256" key="1">
    <source>
        <dbReference type="ARBA" id="ARBA00000085"/>
    </source>
</evidence>
<dbReference type="InterPro" id="IPR005467">
    <property type="entry name" value="His_kinase_dom"/>
</dbReference>
<dbReference type="OrthoDB" id="9809348at2"/>
<dbReference type="GO" id="GO:0005886">
    <property type="term" value="C:plasma membrane"/>
    <property type="evidence" value="ECO:0007669"/>
    <property type="project" value="UniProtKB-SubCell"/>
</dbReference>
<evidence type="ECO:0000256" key="9">
    <source>
        <dbReference type="ARBA" id="ARBA00022840"/>
    </source>
</evidence>
<gene>
    <name evidence="15" type="ORF">DFP97_12343</name>
</gene>
<dbReference type="CDD" id="cd06225">
    <property type="entry name" value="HAMP"/>
    <property type="match status" value="1"/>
</dbReference>
<dbReference type="InterPro" id="IPR050640">
    <property type="entry name" value="Bact_2-comp_sensor_kinase"/>
</dbReference>
<evidence type="ECO:0000256" key="4">
    <source>
        <dbReference type="ARBA" id="ARBA00022475"/>
    </source>
</evidence>
<evidence type="ECO:0000256" key="8">
    <source>
        <dbReference type="ARBA" id="ARBA00022777"/>
    </source>
</evidence>
<dbReference type="PANTHER" id="PTHR34220">
    <property type="entry name" value="SENSOR HISTIDINE KINASE YPDA"/>
    <property type="match status" value="1"/>
</dbReference>
<evidence type="ECO:0000256" key="7">
    <source>
        <dbReference type="ARBA" id="ARBA00022741"/>
    </source>
</evidence>
<keyword evidence="12" id="KW-0812">Transmembrane</keyword>
<dbReference type="Pfam" id="PF06580">
    <property type="entry name" value="His_kinase"/>
    <property type="match status" value="1"/>
</dbReference>
<dbReference type="SUPFAM" id="SSF158472">
    <property type="entry name" value="HAMP domain-like"/>
    <property type="match status" value="1"/>
</dbReference>
<evidence type="ECO:0000256" key="6">
    <source>
        <dbReference type="ARBA" id="ARBA00022679"/>
    </source>
</evidence>
<evidence type="ECO:0000256" key="2">
    <source>
        <dbReference type="ARBA" id="ARBA00004651"/>
    </source>
</evidence>
<evidence type="ECO:0000256" key="3">
    <source>
        <dbReference type="ARBA" id="ARBA00012438"/>
    </source>
</evidence>
<dbReference type="GO" id="GO:0005524">
    <property type="term" value="F:ATP binding"/>
    <property type="evidence" value="ECO:0007669"/>
    <property type="project" value="UniProtKB-KW"/>
</dbReference>
<feature type="domain" description="HAMP" evidence="14">
    <location>
        <begin position="346"/>
        <end position="398"/>
    </location>
</feature>
<dbReference type="EMBL" id="QPJD01000023">
    <property type="protein sequence ID" value="RCW41514.1"/>
    <property type="molecule type" value="Genomic_DNA"/>
</dbReference>
<dbReference type="SMART" id="SM00304">
    <property type="entry name" value="HAMP"/>
    <property type="match status" value="1"/>
</dbReference>
<feature type="transmembrane region" description="Helical" evidence="12">
    <location>
        <begin position="325"/>
        <end position="344"/>
    </location>
</feature>
<keyword evidence="10" id="KW-0902">Two-component regulatory system</keyword>
<comment type="caution">
    <text evidence="15">The sequence shown here is derived from an EMBL/GenBank/DDBJ whole genome shotgun (WGS) entry which is preliminary data.</text>
</comment>
<evidence type="ECO:0000259" key="13">
    <source>
        <dbReference type="PROSITE" id="PS50109"/>
    </source>
</evidence>
<keyword evidence="7" id="KW-0547">Nucleotide-binding</keyword>
<dbReference type="PANTHER" id="PTHR34220:SF7">
    <property type="entry name" value="SENSOR HISTIDINE KINASE YPDA"/>
    <property type="match status" value="1"/>
</dbReference>
<dbReference type="PROSITE" id="PS50885">
    <property type="entry name" value="HAMP"/>
    <property type="match status" value="1"/>
</dbReference>
<organism evidence="15 16">
    <name type="scientific">Paenibacillus prosopidis</name>
    <dbReference type="NCBI Taxonomy" id="630520"/>
    <lineage>
        <taxon>Bacteria</taxon>
        <taxon>Bacillati</taxon>
        <taxon>Bacillota</taxon>
        <taxon>Bacilli</taxon>
        <taxon>Bacillales</taxon>
        <taxon>Paenibacillaceae</taxon>
        <taxon>Paenibacillus</taxon>
    </lineage>
</organism>
<comment type="subcellular location">
    <subcellularLocation>
        <location evidence="2">Cell membrane</location>
        <topology evidence="2">Multi-pass membrane protein</topology>
    </subcellularLocation>
</comment>
<keyword evidence="5" id="KW-0597">Phosphoprotein</keyword>
<evidence type="ECO:0000256" key="12">
    <source>
        <dbReference type="SAM" id="Phobius"/>
    </source>
</evidence>
<evidence type="ECO:0000313" key="15">
    <source>
        <dbReference type="EMBL" id="RCW41514.1"/>
    </source>
</evidence>
<evidence type="ECO:0000256" key="5">
    <source>
        <dbReference type="ARBA" id="ARBA00022553"/>
    </source>
</evidence>
<dbReference type="Gene3D" id="3.30.565.10">
    <property type="entry name" value="Histidine kinase-like ATPase, C-terminal domain"/>
    <property type="match status" value="1"/>
</dbReference>
<comment type="catalytic activity">
    <reaction evidence="1">
        <text>ATP + protein L-histidine = ADP + protein N-phospho-L-histidine.</text>
        <dbReference type="EC" id="2.7.13.3"/>
    </reaction>
</comment>
<dbReference type="InterPro" id="IPR036890">
    <property type="entry name" value="HATPase_C_sf"/>
</dbReference>
<keyword evidence="4" id="KW-1003">Cell membrane</keyword>
<dbReference type="InterPro" id="IPR003594">
    <property type="entry name" value="HATPase_dom"/>
</dbReference>
<dbReference type="Proteomes" id="UP000252415">
    <property type="component" value="Unassembled WGS sequence"/>
</dbReference>
<dbReference type="SMART" id="SM00387">
    <property type="entry name" value="HATPase_c"/>
    <property type="match status" value="1"/>
</dbReference>
<feature type="domain" description="Histidine kinase" evidence="13">
    <location>
        <begin position="508"/>
        <end position="615"/>
    </location>
</feature>
<dbReference type="PROSITE" id="PS50109">
    <property type="entry name" value="HIS_KIN"/>
    <property type="match status" value="1"/>
</dbReference>
<dbReference type="AlphaFoldDB" id="A0A368VJK0"/>
<dbReference type="RefSeq" id="WP_114383851.1">
    <property type="nucleotide sequence ID" value="NZ_QPJD01000023.1"/>
</dbReference>
<sequence>MPSLGRIVKIIINKAVKAVLAVLERMSRRLVNKLVLLFTTIIILVVGSLTFISYQMLQKESVANSIASTSNNLLLVNQNMEDYLKGMEQLSLPQIRYDEITYAIMHESEDYASKMYLEDYLRGLYYSRNDLDAIYLYVVGEQKYYSITQENYNITVRTGSAPAITGLPWYNKAMNSPFNRSYQSFVQQGSDPGYPVDTEHSFMAYHRVLRSIVSREPQAVLSFYFDSSVRDEILKDIPFNEGQHLLFLSPDNEPFYTDDLSLYKRMDASGLPDKLTSDLNGRLTWSEEEQKYLVVYNIGEQEGWKLVKPIPYTQIYEAATTTRNISFSIGLLFLLLAVILVTYFSNAITKPLKKLSYQMNRFSVGDFDAEAEVRGRDEIAYLSRHFNQMVKRTNDLINERYKMKLVEKNAILKALEAEINPHFLYNALQAISTKALKHERFDIADMVDSLALTLRYCISGKDVVQASEELKHIGHYMALQKARFGSRLQVTYEWEDPLLALEIPKLSIQTLVENAIKHALEKVSSTITIDISAKLTESHAVISVRDNGPGFAPERLEEVRSSFINEWEDRENENGSIGLVNLNTRLKLLYGDAAELVIRTDSTGTEMEMLLPRGGVNYV</sequence>
<dbReference type="InterPro" id="IPR003660">
    <property type="entry name" value="HAMP_dom"/>
</dbReference>
<evidence type="ECO:0000256" key="10">
    <source>
        <dbReference type="ARBA" id="ARBA00023012"/>
    </source>
</evidence>
<keyword evidence="6" id="KW-0808">Transferase</keyword>
<keyword evidence="8 15" id="KW-0418">Kinase</keyword>
<keyword evidence="9" id="KW-0067">ATP-binding</keyword>
<name>A0A368VJK0_9BACL</name>
<reference evidence="15 16" key="1">
    <citation type="submission" date="2018-07" db="EMBL/GenBank/DDBJ databases">
        <title>Genomic Encyclopedia of Type Strains, Phase III (KMG-III): the genomes of soil and plant-associated and newly described type strains.</title>
        <authorList>
            <person name="Whitman W."/>
        </authorList>
    </citation>
    <scope>NUCLEOTIDE SEQUENCE [LARGE SCALE GENOMIC DNA]</scope>
    <source>
        <strain evidence="15 16">CECT 7506</strain>
    </source>
</reference>
<feature type="transmembrane region" description="Helical" evidence="12">
    <location>
        <begin position="34"/>
        <end position="57"/>
    </location>
</feature>
<dbReference type="Gene3D" id="6.10.340.10">
    <property type="match status" value="1"/>
</dbReference>
<dbReference type="EC" id="2.7.13.3" evidence="3"/>
<evidence type="ECO:0000313" key="16">
    <source>
        <dbReference type="Proteomes" id="UP000252415"/>
    </source>
</evidence>
<evidence type="ECO:0000259" key="14">
    <source>
        <dbReference type="PROSITE" id="PS50885"/>
    </source>
</evidence>
<dbReference type="InterPro" id="IPR010559">
    <property type="entry name" value="Sig_transdc_His_kin_internal"/>
</dbReference>
<protein>
    <recommendedName>
        <fullName evidence="3">histidine kinase</fullName>
        <ecNumber evidence="3">2.7.13.3</ecNumber>
    </recommendedName>
</protein>
<keyword evidence="12" id="KW-1133">Transmembrane helix</keyword>
<evidence type="ECO:0000256" key="11">
    <source>
        <dbReference type="ARBA" id="ARBA00023136"/>
    </source>
</evidence>
<dbReference type="SUPFAM" id="SSF55874">
    <property type="entry name" value="ATPase domain of HSP90 chaperone/DNA topoisomerase II/histidine kinase"/>
    <property type="match status" value="1"/>
</dbReference>
<dbReference type="Pfam" id="PF02518">
    <property type="entry name" value="HATPase_c"/>
    <property type="match status" value="1"/>
</dbReference>